<dbReference type="PANTHER" id="PTHR10024">
    <property type="entry name" value="SYNAPTOTAGMIN"/>
    <property type="match status" value="1"/>
</dbReference>
<keyword evidence="9 13" id="KW-0472">Membrane</keyword>
<dbReference type="GO" id="GO:0048791">
    <property type="term" value="P:calcium ion-regulated exocytosis of neurotransmitter"/>
    <property type="evidence" value="ECO:0007669"/>
    <property type="project" value="TreeGrafter"/>
</dbReference>
<protein>
    <submittedName>
        <fullName evidence="15">Synaptotagmin-11</fullName>
    </submittedName>
</protein>
<evidence type="ECO:0000256" key="7">
    <source>
        <dbReference type="ARBA" id="ARBA00022837"/>
    </source>
</evidence>
<dbReference type="Pfam" id="PF00168">
    <property type="entry name" value="C2"/>
    <property type="match status" value="2"/>
</dbReference>
<dbReference type="Gene3D" id="2.60.40.150">
    <property type="entry name" value="C2 domain"/>
    <property type="match status" value="2"/>
</dbReference>
<dbReference type="GO" id="GO:0098793">
    <property type="term" value="C:presynapse"/>
    <property type="evidence" value="ECO:0007669"/>
    <property type="project" value="GOC"/>
</dbReference>
<keyword evidence="4 13" id="KW-0812">Transmembrane</keyword>
<dbReference type="SMART" id="SM00239">
    <property type="entry name" value="C2"/>
    <property type="match status" value="2"/>
</dbReference>
<reference evidence="15 16" key="1">
    <citation type="journal article" date="2024" name="Proc. Natl. Acad. Sci. U.S.A.">
        <title>The genetic regulatory architecture and epigenomic basis for age-related changes in rattlesnake venom.</title>
        <authorList>
            <person name="Hogan M.P."/>
            <person name="Holding M.L."/>
            <person name="Nystrom G.S."/>
            <person name="Colston T.J."/>
            <person name="Bartlett D.A."/>
            <person name="Mason A.J."/>
            <person name="Ellsworth S.A."/>
            <person name="Rautsaw R.M."/>
            <person name="Lawrence K.C."/>
            <person name="Strickland J.L."/>
            <person name="He B."/>
            <person name="Fraser P."/>
            <person name="Margres M.J."/>
            <person name="Gilbert D.M."/>
            <person name="Gibbs H.L."/>
            <person name="Parkinson C.L."/>
            <person name="Rokyta D.R."/>
        </authorList>
    </citation>
    <scope>NUCLEOTIDE SEQUENCE [LARGE SCALE GENOMIC DNA]</scope>
    <source>
        <strain evidence="15">DRR0105</strain>
    </source>
</reference>
<accession>A0AAW1AMP8</accession>
<feature type="domain" description="C2" evidence="14">
    <location>
        <begin position="265"/>
        <end position="387"/>
    </location>
</feature>
<feature type="region of interest" description="Disordered" evidence="12">
    <location>
        <begin position="59"/>
        <end position="79"/>
    </location>
</feature>
<dbReference type="GO" id="GO:0006906">
    <property type="term" value="P:vesicle fusion"/>
    <property type="evidence" value="ECO:0007669"/>
    <property type="project" value="TreeGrafter"/>
</dbReference>
<keyword evidence="3" id="KW-0597">Phosphoprotein</keyword>
<feature type="transmembrane region" description="Helical" evidence="13">
    <location>
        <begin position="125"/>
        <end position="146"/>
    </location>
</feature>
<keyword evidence="16" id="KW-1185">Reference proteome</keyword>
<dbReference type="AlphaFoldDB" id="A0AAW1AMP8"/>
<feature type="compositionally biased region" description="Polar residues" evidence="12">
    <location>
        <begin position="242"/>
        <end position="259"/>
    </location>
</feature>
<dbReference type="EMBL" id="JAOTOJ010000019">
    <property type="protein sequence ID" value="KAK9391103.1"/>
    <property type="molecule type" value="Genomic_DNA"/>
</dbReference>
<evidence type="ECO:0000256" key="1">
    <source>
        <dbReference type="ARBA" id="ARBA00004156"/>
    </source>
</evidence>
<dbReference type="InterPro" id="IPR035892">
    <property type="entry name" value="C2_domain_sf"/>
</dbReference>
<dbReference type="CDD" id="cd08388">
    <property type="entry name" value="C2A_Synaptotagmin-4-11"/>
    <property type="match status" value="1"/>
</dbReference>
<evidence type="ECO:0000256" key="3">
    <source>
        <dbReference type="ARBA" id="ARBA00022553"/>
    </source>
</evidence>
<evidence type="ECO:0000259" key="14">
    <source>
        <dbReference type="PROSITE" id="PS50004"/>
    </source>
</evidence>
<dbReference type="CDD" id="cd08404">
    <property type="entry name" value="C2B_Synaptotagmin-4"/>
    <property type="match status" value="1"/>
</dbReference>
<evidence type="ECO:0000256" key="13">
    <source>
        <dbReference type="SAM" id="Phobius"/>
    </source>
</evidence>
<dbReference type="FunFam" id="2.60.40.150:FF:000051">
    <property type="entry name" value="Synaptotagmin 11"/>
    <property type="match status" value="1"/>
</dbReference>
<keyword evidence="6" id="KW-0677">Repeat</keyword>
<dbReference type="GO" id="GO:0030276">
    <property type="term" value="F:clathrin binding"/>
    <property type="evidence" value="ECO:0007669"/>
    <property type="project" value="TreeGrafter"/>
</dbReference>
<dbReference type="FunFam" id="2.60.40.150:FF:000039">
    <property type="entry name" value="Synaptotagmin 11"/>
    <property type="match status" value="1"/>
</dbReference>
<evidence type="ECO:0000256" key="4">
    <source>
        <dbReference type="ARBA" id="ARBA00022692"/>
    </source>
</evidence>
<dbReference type="PRINTS" id="PR00360">
    <property type="entry name" value="C2DOMAIN"/>
</dbReference>
<dbReference type="GO" id="GO:1903531">
    <property type="term" value="P:negative regulation of secretion by cell"/>
    <property type="evidence" value="ECO:0007669"/>
    <property type="project" value="UniProtKB-ARBA"/>
</dbReference>
<dbReference type="GO" id="GO:0005886">
    <property type="term" value="C:plasma membrane"/>
    <property type="evidence" value="ECO:0007669"/>
    <property type="project" value="TreeGrafter"/>
</dbReference>
<dbReference type="GO" id="GO:0030424">
    <property type="term" value="C:axon"/>
    <property type="evidence" value="ECO:0007669"/>
    <property type="project" value="TreeGrafter"/>
</dbReference>
<feature type="region of interest" description="Disordered" evidence="12">
    <location>
        <begin position="238"/>
        <end position="259"/>
    </location>
</feature>
<dbReference type="GO" id="GO:0000149">
    <property type="term" value="F:SNARE binding"/>
    <property type="evidence" value="ECO:0007669"/>
    <property type="project" value="TreeGrafter"/>
</dbReference>
<dbReference type="InterPro" id="IPR000008">
    <property type="entry name" value="C2_dom"/>
</dbReference>
<name>A0AAW1AMP8_CROAD</name>
<proteinExistence type="inferred from homology"/>
<dbReference type="GO" id="GO:0070382">
    <property type="term" value="C:exocytic vesicle"/>
    <property type="evidence" value="ECO:0007669"/>
    <property type="project" value="TreeGrafter"/>
</dbReference>
<feature type="compositionally biased region" description="Basic residues" evidence="12">
    <location>
        <begin position="61"/>
        <end position="71"/>
    </location>
</feature>
<dbReference type="SUPFAM" id="SSF49562">
    <property type="entry name" value="C2 domain (Calcium/lipid-binding domain, CaLB)"/>
    <property type="match status" value="2"/>
</dbReference>
<evidence type="ECO:0000256" key="6">
    <source>
        <dbReference type="ARBA" id="ARBA00022737"/>
    </source>
</evidence>
<evidence type="ECO:0000256" key="11">
    <source>
        <dbReference type="ARBA" id="ARBA00037847"/>
    </source>
</evidence>
<dbReference type="Proteomes" id="UP001474421">
    <property type="component" value="Unassembled WGS sequence"/>
</dbReference>
<dbReference type="GO" id="GO:0030659">
    <property type="term" value="C:cytoplasmic vesicle membrane"/>
    <property type="evidence" value="ECO:0007669"/>
    <property type="project" value="UniProtKB-SubCell"/>
</dbReference>
<evidence type="ECO:0000256" key="8">
    <source>
        <dbReference type="ARBA" id="ARBA00022989"/>
    </source>
</evidence>
<evidence type="ECO:0000313" key="15">
    <source>
        <dbReference type="EMBL" id="KAK9391103.1"/>
    </source>
</evidence>
<evidence type="ECO:0000256" key="12">
    <source>
        <dbReference type="SAM" id="MobiDB-lite"/>
    </source>
</evidence>
<organism evidence="15 16">
    <name type="scientific">Crotalus adamanteus</name>
    <name type="common">Eastern diamondback rattlesnake</name>
    <dbReference type="NCBI Taxonomy" id="8729"/>
    <lineage>
        <taxon>Eukaryota</taxon>
        <taxon>Metazoa</taxon>
        <taxon>Chordata</taxon>
        <taxon>Craniata</taxon>
        <taxon>Vertebrata</taxon>
        <taxon>Euteleostomi</taxon>
        <taxon>Lepidosauria</taxon>
        <taxon>Squamata</taxon>
        <taxon>Bifurcata</taxon>
        <taxon>Unidentata</taxon>
        <taxon>Episquamata</taxon>
        <taxon>Toxicofera</taxon>
        <taxon>Serpentes</taxon>
        <taxon>Colubroidea</taxon>
        <taxon>Viperidae</taxon>
        <taxon>Crotalinae</taxon>
        <taxon>Crotalus</taxon>
    </lineage>
</organism>
<comment type="subcellular location">
    <subcellularLocation>
        <location evidence="1">Cytoplasmic vesicle membrane</location>
    </subcellularLocation>
    <subcellularLocation>
        <location evidence="11">Endomembrane system</location>
        <topology evidence="11">Single-pass membrane protein</topology>
    </subcellularLocation>
</comment>
<feature type="domain" description="C2" evidence="14">
    <location>
        <begin position="399"/>
        <end position="519"/>
    </location>
</feature>
<dbReference type="PROSITE" id="PS50004">
    <property type="entry name" value="C2"/>
    <property type="match status" value="2"/>
</dbReference>
<evidence type="ECO:0000256" key="10">
    <source>
        <dbReference type="ARBA" id="ARBA00023329"/>
    </source>
</evidence>
<dbReference type="PRINTS" id="PR00399">
    <property type="entry name" value="SYNAPTOTAGMN"/>
</dbReference>
<comment type="caution">
    <text evidence="15">The sequence shown here is derived from an EMBL/GenBank/DDBJ whole genome shotgun (WGS) entry which is preliminary data.</text>
</comment>
<dbReference type="GO" id="GO:0005544">
    <property type="term" value="F:calcium-dependent phospholipid binding"/>
    <property type="evidence" value="ECO:0007669"/>
    <property type="project" value="TreeGrafter"/>
</dbReference>
<evidence type="ECO:0000256" key="9">
    <source>
        <dbReference type="ARBA" id="ARBA00023136"/>
    </source>
</evidence>
<sequence>MHLACTFKKENPCWFHQRDGNPPPKSSAETHNPPPSLLSHPRGGSIAQRKRGAVFCPGFVRKGRSQGRGRTSRPLLHRPGEAKSIFSAATASGASGAPRPAAAAPPPAAMAEIASVRPSFDVSPIVAGLIGATVLVVSVSVTVFVWTCCHQQLEKKQKSPPYKFIHMLKGISIYPETLTNKKKIIRIRRDKKGVARKDGNGHLLVDAAEAGLVGSEGTSAGLNAASSVNQLPVKVEYGEEPSPQQSLTPVGSKTSSMSSPEEDLMLGALTFSVDYNFPKKALVVTIQEAHGLPVMDEHNQGSDPYIKMTILPDKRHRVKTRVLRKTLDPVFDETFTFYGIPYSQLQDLVLHFLVLSFDRFSRDDVIGEVMVPLAGVDPSTGKVHLTREIVKRNIQKCISRGELQVSLSYQPVAQRMTVMVLKARQLPKMDISGLSDPYVKVNVYYGRKRIAKKKTHVKKCTLNPVFNESFIYDIPTDLLPDVSMEFLVIDFDRTTKNEVVGRLILGAHSVTAGGVEHWREVCENPRKQIANSPPGCATKWPCAASTILRPPPHCVYVYAGRAASLQSHYLILPLLRDTELPEEM</sequence>
<feature type="region of interest" description="Disordered" evidence="12">
    <location>
        <begin position="13"/>
        <end position="44"/>
    </location>
</feature>
<dbReference type="InterPro" id="IPR001565">
    <property type="entry name" value="Synaptotagmin"/>
</dbReference>
<dbReference type="GO" id="GO:0001786">
    <property type="term" value="F:phosphatidylserine binding"/>
    <property type="evidence" value="ECO:0007669"/>
    <property type="project" value="TreeGrafter"/>
</dbReference>
<keyword evidence="8 13" id="KW-1133">Transmembrane helix</keyword>
<comment type="similarity">
    <text evidence="2">Belongs to the synaptotagmin family.</text>
</comment>
<dbReference type="GO" id="GO:0005509">
    <property type="term" value="F:calcium ion binding"/>
    <property type="evidence" value="ECO:0007669"/>
    <property type="project" value="TreeGrafter"/>
</dbReference>
<evidence type="ECO:0000256" key="5">
    <source>
        <dbReference type="ARBA" id="ARBA00022723"/>
    </source>
</evidence>
<keyword evidence="7" id="KW-0106">Calcium</keyword>
<evidence type="ECO:0000256" key="2">
    <source>
        <dbReference type="ARBA" id="ARBA00006996"/>
    </source>
</evidence>
<evidence type="ECO:0000313" key="16">
    <source>
        <dbReference type="Proteomes" id="UP001474421"/>
    </source>
</evidence>
<keyword evidence="10" id="KW-0968">Cytoplasmic vesicle</keyword>
<dbReference type="PANTHER" id="PTHR10024:SF115">
    <property type="entry name" value="SYNAPTOTAGMIN-11"/>
    <property type="match status" value="1"/>
</dbReference>
<gene>
    <name evidence="15" type="ORF">NXF25_018433</name>
</gene>
<keyword evidence="5" id="KW-0479">Metal-binding</keyword>